<evidence type="ECO:0000313" key="4">
    <source>
        <dbReference type="EMBL" id="PZX18353.1"/>
    </source>
</evidence>
<dbReference type="InterPro" id="IPR027275">
    <property type="entry name" value="PRC-brl_dom"/>
</dbReference>
<evidence type="ECO:0000259" key="3">
    <source>
        <dbReference type="Pfam" id="PF05239"/>
    </source>
</evidence>
<keyword evidence="5" id="KW-1185">Reference proteome</keyword>
<feature type="region of interest" description="Disordered" evidence="1">
    <location>
        <begin position="149"/>
        <end position="233"/>
    </location>
</feature>
<feature type="chain" id="PRO_5016067955" evidence="2">
    <location>
        <begin position="23"/>
        <end position="233"/>
    </location>
</feature>
<sequence length="233" mass="24374">MKRLMTTSAAIIALGTASMVSAQDASGPFEAYEMDPMTEFFASDLIGSRIYATESDVGESVASGAETEWDDLGEINDMVISPDGSVEVVILGVGGFLGIGERDVAVSMDELQIVRNQDDMSDYYLVINANPDAVENAPEFTRADEQMEAGGTMDNGSATGTGDAAMQDASQSMDQAGDNMENAADQAGQSMENAADATAQQAEETANEAENMAEDAADQAEQATDEATENTGN</sequence>
<accession>A0A2W7NFS9</accession>
<name>A0A2W7NFS9_9RHOB</name>
<evidence type="ECO:0000256" key="1">
    <source>
        <dbReference type="SAM" id="MobiDB-lite"/>
    </source>
</evidence>
<feature type="compositionally biased region" description="Acidic residues" evidence="1">
    <location>
        <begin position="205"/>
        <end position="233"/>
    </location>
</feature>
<dbReference type="OrthoDB" id="7876889at2"/>
<feature type="signal peptide" evidence="2">
    <location>
        <begin position="1"/>
        <end position="22"/>
    </location>
</feature>
<feature type="compositionally biased region" description="Low complexity" evidence="1">
    <location>
        <begin position="192"/>
        <end position="204"/>
    </location>
</feature>
<evidence type="ECO:0000313" key="5">
    <source>
        <dbReference type="Proteomes" id="UP000248916"/>
    </source>
</evidence>
<gene>
    <name evidence="4" type="ORF">LX81_00983</name>
</gene>
<dbReference type="SUPFAM" id="SSF50346">
    <property type="entry name" value="PRC-barrel domain"/>
    <property type="match status" value="1"/>
</dbReference>
<dbReference type="Gene3D" id="2.30.30.240">
    <property type="entry name" value="PRC-barrel domain"/>
    <property type="match status" value="1"/>
</dbReference>
<proteinExistence type="predicted"/>
<dbReference type="InterPro" id="IPR011033">
    <property type="entry name" value="PRC_barrel-like_sf"/>
</dbReference>
<dbReference type="EMBL" id="QKZL01000003">
    <property type="protein sequence ID" value="PZX18353.1"/>
    <property type="molecule type" value="Genomic_DNA"/>
</dbReference>
<organism evidence="4 5">
    <name type="scientific">Palleronia aestuarii</name>
    <dbReference type="NCBI Taxonomy" id="568105"/>
    <lineage>
        <taxon>Bacteria</taxon>
        <taxon>Pseudomonadati</taxon>
        <taxon>Pseudomonadota</taxon>
        <taxon>Alphaproteobacteria</taxon>
        <taxon>Rhodobacterales</taxon>
        <taxon>Roseobacteraceae</taxon>
        <taxon>Palleronia</taxon>
    </lineage>
</organism>
<protein>
    <submittedName>
        <fullName evidence="4">PRC-barrel domain protein</fullName>
    </submittedName>
</protein>
<dbReference type="Proteomes" id="UP000248916">
    <property type="component" value="Unassembled WGS sequence"/>
</dbReference>
<dbReference type="RefSeq" id="WP_111536163.1">
    <property type="nucleotide sequence ID" value="NZ_QKZL01000003.1"/>
</dbReference>
<feature type="domain" description="PRC-barrel" evidence="3">
    <location>
        <begin position="37"/>
        <end position="119"/>
    </location>
</feature>
<comment type="caution">
    <text evidence="4">The sequence shown here is derived from an EMBL/GenBank/DDBJ whole genome shotgun (WGS) entry which is preliminary data.</text>
</comment>
<keyword evidence="2" id="KW-0732">Signal</keyword>
<evidence type="ECO:0000256" key="2">
    <source>
        <dbReference type="SAM" id="SignalP"/>
    </source>
</evidence>
<dbReference type="AlphaFoldDB" id="A0A2W7NFS9"/>
<reference evidence="4 5" key="1">
    <citation type="submission" date="2018-06" db="EMBL/GenBank/DDBJ databases">
        <title>Genomic Encyclopedia of Archaeal and Bacterial Type Strains, Phase II (KMG-II): from individual species to whole genera.</title>
        <authorList>
            <person name="Goeker M."/>
        </authorList>
    </citation>
    <scope>NUCLEOTIDE SEQUENCE [LARGE SCALE GENOMIC DNA]</scope>
    <source>
        <strain evidence="4 5">DSM 22009</strain>
    </source>
</reference>
<dbReference type="Pfam" id="PF05239">
    <property type="entry name" value="PRC"/>
    <property type="match status" value="1"/>
</dbReference>